<comment type="similarity">
    <text evidence="1">Belongs to the strumpellin family.</text>
</comment>
<protein>
    <recommendedName>
        <fullName evidence="4">WASH complex subunit strumpellin homolog</fullName>
    </recommendedName>
</protein>
<dbReference type="AlphaFoldDB" id="A0A8T0H152"/>
<dbReference type="EMBL" id="CM026428">
    <property type="protein sequence ID" value="KAG0565831.1"/>
    <property type="molecule type" value="Genomic_DNA"/>
</dbReference>
<evidence type="ECO:0000313" key="2">
    <source>
        <dbReference type="EMBL" id="KAG0565831.1"/>
    </source>
</evidence>
<evidence type="ECO:0008006" key="4">
    <source>
        <dbReference type="Google" id="ProtNLM"/>
    </source>
</evidence>
<evidence type="ECO:0000256" key="1">
    <source>
        <dbReference type="ARBA" id="ARBA00006224"/>
    </source>
</evidence>
<dbReference type="PANTHER" id="PTHR15691">
    <property type="entry name" value="WASH COMPLEX SUBUNIT 5"/>
    <property type="match status" value="1"/>
</dbReference>
<name>A0A8T0H152_CERPU</name>
<dbReference type="GO" id="GO:0140285">
    <property type="term" value="P:endosome fission"/>
    <property type="evidence" value="ECO:0007669"/>
    <property type="project" value="TreeGrafter"/>
</dbReference>
<dbReference type="Pfam" id="PF10266">
    <property type="entry name" value="Strumpellin"/>
    <property type="match status" value="1"/>
</dbReference>
<dbReference type="GO" id="GO:0007032">
    <property type="term" value="P:endosome organization"/>
    <property type="evidence" value="ECO:0007669"/>
    <property type="project" value="TreeGrafter"/>
</dbReference>
<evidence type="ECO:0000313" key="3">
    <source>
        <dbReference type="Proteomes" id="UP000822688"/>
    </source>
</evidence>
<proteinExistence type="inferred from homology"/>
<reference evidence="2" key="1">
    <citation type="submission" date="2020-06" db="EMBL/GenBank/DDBJ databases">
        <title>WGS assembly of Ceratodon purpureus strain R40.</title>
        <authorList>
            <person name="Carey S.B."/>
            <person name="Jenkins J."/>
            <person name="Shu S."/>
            <person name="Lovell J.T."/>
            <person name="Sreedasyam A."/>
            <person name="Maumus F."/>
            <person name="Tiley G.P."/>
            <person name="Fernandez-Pozo N."/>
            <person name="Barry K."/>
            <person name="Chen C."/>
            <person name="Wang M."/>
            <person name="Lipzen A."/>
            <person name="Daum C."/>
            <person name="Saski C.A."/>
            <person name="Payton A.C."/>
            <person name="Mcbreen J.C."/>
            <person name="Conrad R.E."/>
            <person name="Kollar L.M."/>
            <person name="Olsson S."/>
            <person name="Huttunen S."/>
            <person name="Landis J.B."/>
            <person name="Wickett N.J."/>
            <person name="Johnson M.G."/>
            <person name="Rensing S.A."/>
            <person name="Grimwood J."/>
            <person name="Schmutz J."/>
            <person name="Mcdaniel S.F."/>
        </authorList>
    </citation>
    <scope>NUCLEOTIDE SEQUENCE</scope>
    <source>
        <strain evidence="2">R40</strain>
    </source>
</reference>
<accession>A0A8T0H152</accession>
<dbReference type="GO" id="GO:0051125">
    <property type="term" value="P:regulation of actin nucleation"/>
    <property type="evidence" value="ECO:0007669"/>
    <property type="project" value="TreeGrafter"/>
</dbReference>
<dbReference type="InterPro" id="IPR019393">
    <property type="entry name" value="WASH_strumpellin"/>
</dbReference>
<organism evidence="2 3">
    <name type="scientific">Ceratodon purpureus</name>
    <name type="common">Fire moss</name>
    <name type="synonym">Dicranum purpureum</name>
    <dbReference type="NCBI Taxonomy" id="3225"/>
    <lineage>
        <taxon>Eukaryota</taxon>
        <taxon>Viridiplantae</taxon>
        <taxon>Streptophyta</taxon>
        <taxon>Embryophyta</taxon>
        <taxon>Bryophyta</taxon>
        <taxon>Bryophytina</taxon>
        <taxon>Bryopsida</taxon>
        <taxon>Dicranidae</taxon>
        <taxon>Pseudoditrichales</taxon>
        <taxon>Ditrichaceae</taxon>
        <taxon>Ceratodon</taxon>
    </lineage>
</organism>
<dbReference type="GO" id="GO:0030041">
    <property type="term" value="P:actin filament polymerization"/>
    <property type="evidence" value="ECO:0007669"/>
    <property type="project" value="TreeGrafter"/>
</dbReference>
<sequence length="1213" mass="135693">MSSLVDSSLRRGRGLLLRSGSSSSKRMAVMETRTGELLLGLVSRGQALVAELLRLSQHVPAVLQQSASDSGGKYAALLFDFKYFKSPEVYEEQVEASSALAVLDDEFREECGNVVERFFLLFDGIAKYYKDLSRFVDDLLQDGAGAFLQETAESVLEDEEGRQLLMEALMLHGVLLLLLEHRLPGSLREHLLVAHCRCRGSSDFLNFEAIQSLCRCVTPSPKASSAFASVASFASFLQGSSPPSATEPNMILPSNAEEMCNRFPLPRRLMRLAVARLRSDDLYNQLRHYPNPEHRCAALGGQAACLYVLLNFIPEILQSEALIMKDIVDKFLLGWWVVPIFMGFMVDLSVAWDQYKAAKAALAPMLAPQQVREFARIYGTRVPELLVELRSMLSEGVLTQEFVLSNMATLVACLRDSNIALRWLLLHQNTTNKKLKEMVVAVGGANGSDLLLSLILETATLEFELKRVYGDLLEGKEAQWLKCKNHAAECMQELADFFSGSKVLSRKVKDENMQNWFLQMGQQVRALECKLEASRAVRKIQQMILALQEVEQFHQIESSLQIKQYLAETRAQLQQMVRTLNVQEGVLATISVVSDAAYAWGLIVGFTPQIHARIHAEPFTVLQLSCLFLKLRSILDIPLLRISQSGSMDLYSVSEYYSSELVAYVRSVMEIIPVSMFSILNDVIAVQTKQLHELPGRLEKESLRDFAQPEERYKLAKATHRVAVFTQGIMAMKKTFMGAIEVDPWQLLEIGIRKQLVKQVATSLHTILVFPTSGVVELEEQLQELLLSLQAQRRSMEYFQDYVHVHGLQLWHEEFARIIDYNTEQECNAFVKRKVQNWQSVYQDPAKPIPQFPAPAKDSSMTSNFMGRLAHKLLQLTDPSRSMYLVPMSGWFDAQGQELVGLRTMALLQTTLGTAGLTGLDRLLGFQVTHAIRQAVMYLSSRVESVEIRDCLESLETVLTPNSSIPDPGSVVYTEYSTRAGMNAPGWNTWVENVSRIGQIQLLRCLLGSHLRASAKFESSTISYAVDAMNKAVLGDIMDSRGAAASGVENTEVKSRLLGELRKQLQLCGLYTPFHSIYITTKPADGCALLLFLVTISQLPRYVLDSHLGTLTSRMKKAALDCCPLIVGIGSILQQLHPLRTTAYVRLLGQYVRTYAESPGKQDKSSAKEGKLKLPNEVVNVVAWVLALSKYMSYPQDLLTSHFPPLLLDSLVT</sequence>
<dbReference type="GO" id="GO:0005768">
    <property type="term" value="C:endosome"/>
    <property type="evidence" value="ECO:0007669"/>
    <property type="project" value="TreeGrafter"/>
</dbReference>
<keyword evidence="3" id="KW-1185">Reference proteome</keyword>
<dbReference type="GO" id="GO:0071203">
    <property type="term" value="C:WASH complex"/>
    <property type="evidence" value="ECO:0007669"/>
    <property type="project" value="InterPro"/>
</dbReference>
<dbReference type="Proteomes" id="UP000822688">
    <property type="component" value="Chromosome 7"/>
</dbReference>
<dbReference type="PANTHER" id="PTHR15691:SF6">
    <property type="entry name" value="WASH COMPLEX SUBUNIT 5"/>
    <property type="match status" value="1"/>
</dbReference>
<comment type="caution">
    <text evidence="2">The sequence shown here is derived from an EMBL/GenBank/DDBJ whole genome shotgun (WGS) entry which is preliminary data.</text>
</comment>
<gene>
    <name evidence="2" type="ORF">KC19_7G017200</name>
</gene>